<evidence type="ECO:0000256" key="2">
    <source>
        <dbReference type="ARBA" id="ARBA00010581"/>
    </source>
</evidence>
<dbReference type="CDD" id="cd00386">
    <property type="entry name" value="Heme_Cu_Oxidase_III_like"/>
    <property type="match status" value="1"/>
</dbReference>
<dbReference type="Gene3D" id="1.20.120.80">
    <property type="entry name" value="Cytochrome c oxidase, subunit III, four-helix bundle"/>
    <property type="match status" value="1"/>
</dbReference>
<evidence type="ECO:0000256" key="7">
    <source>
        <dbReference type="ARBA" id="ARBA00022989"/>
    </source>
</evidence>
<dbReference type="STRING" id="1867952.MTBPR1_10118"/>
<comment type="similarity">
    <text evidence="2 14">Belongs to the cytochrome c oxidase subunit 3 family.</text>
</comment>
<dbReference type="InterPro" id="IPR013833">
    <property type="entry name" value="Cyt_c_oxidase_su3_a-hlx"/>
</dbReference>
<dbReference type="RefSeq" id="WP_069185608.1">
    <property type="nucleotide sequence ID" value="NZ_FLYE01000001.1"/>
</dbReference>
<evidence type="ECO:0000256" key="13">
    <source>
        <dbReference type="ARBA" id="ARBA00032717"/>
    </source>
</evidence>
<evidence type="ECO:0000256" key="9">
    <source>
        <dbReference type="ARBA" id="ARBA00025694"/>
    </source>
</evidence>
<evidence type="ECO:0000256" key="8">
    <source>
        <dbReference type="ARBA" id="ARBA00023136"/>
    </source>
</evidence>
<evidence type="ECO:0000256" key="1">
    <source>
        <dbReference type="ARBA" id="ARBA00004651"/>
    </source>
</evidence>
<accession>A0A1C3RC77</accession>
<proteinExistence type="inferred from homology"/>
<dbReference type="GO" id="GO:0019646">
    <property type="term" value="P:aerobic electron transport chain"/>
    <property type="evidence" value="ECO:0007669"/>
    <property type="project" value="InterPro"/>
</dbReference>
<keyword evidence="8 15" id="KW-0472">Membrane</keyword>
<evidence type="ECO:0000256" key="10">
    <source>
        <dbReference type="ARBA" id="ARBA00030072"/>
    </source>
</evidence>
<evidence type="ECO:0000256" key="11">
    <source>
        <dbReference type="ARBA" id="ARBA00031884"/>
    </source>
</evidence>
<dbReference type="GO" id="GO:0004129">
    <property type="term" value="F:cytochrome-c oxidase activity"/>
    <property type="evidence" value="ECO:0007669"/>
    <property type="project" value="InterPro"/>
</dbReference>
<dbReference type="InterPro" id="IPR035973">
    <property type="entry name" value="Cyt_c_oxidase_su3-like_sf"/>
</dbReference>
<dbReference type="OrthoDB" id="9810850at2"/>
<evidence type="ECO:0000256" key="5">
    <source>
        <dbReference type="ARBA" id="ARBA00022475"/>
    </source>
</evidence>
<feature type="transmembrane region" description="Helical" evidence="15">
    <location>
        <begin position="232"/>
        <end position="252"/>
    </location>
</feature>
<dbReference type="AlphaFoldDB" id="A0A1C3RC77"/>
<evidence type="ECO:0000256" key="12">
    <source>
        <dbReference type="ARBA" id="ARBA00032189"/>
    </source>
</evidence>
<dbReference type="PROSITE" id="PS50253">
    <property type="entry name" value="COX3"/>
    <property type="match status" value="1"/>
</dbReference>
<feature type="domain" description="Heme-copper oxidase subunit III family profile" evidence="16">
    <location>
        <begin position="9"/>
        <end position="253"/>
    </location>
</feature>
<dbReference type="SUPFAM" id="SSF81452">
    <property type="entry name" value="Cytochrome c oxidase subunit III-like"/>
    <property type="match status" value="1"/>
</dbReference>
<evidence type="ECO:0000313" key="18">
    <source>
        <dbReference type="Proteomes" id="UP000231658"/>
    </source>
</evidence>
<evidence type="ECO:0000256" key="14">
    <source>
        <dbReference type="RuleBase" id="RU003376"/>
    </source>
</evidence>
<sequence>MSADSSHAHEHHWEWSQAPFWVVTGIFFLVPLTFAAYFQYENPLLAAIFAGIGTPMLLAGIAMWVNEGLTVKPLIADVAGVGLPIFIVSEIFIFLSFFATYWMMRLGSESWPPEGTPDFPVALPLIMTVILVASSVTIHVAEEKYEHDDQAGFRKWLMITIGLGVIFVGMTFYEYNHLFSVDFYPDTNAFGTVFFSLTGFHASHVIGGLGIFICVLIPAFKGMTNKTFITCASVYWHFVDVVWFFVVSQIYFW</sequence>
<dbReference type="EMBL" id="FLYE01000001">
    <property type="protein sequence ID" value="SCA54871.1"/>
    <property type="molecule type" value="Genomic_DNA"/>
</dbReference>
<comment type="subcellular location">
    <subcellularLocation>
        <location evidence="1 14">Cell membrane</location>
        <topology evidence="1 14">Multi-pass membrane protein</topology>
    </subcellularLocation>
</comment>
<reference evidence="17 18" key="1">
    <citation type="submission" date="2016-07" db="EMBL/GenBank/DDBJ databases">
        <authorList>
            <person name="Lefevre C.T."/>
        </authorList>
    </citation>
    <scope>NUCLEOTIDE SEQUENCE [LARGE SCALE GENOMIC DNA]</scope>
    <source>
        <strain evidence="17">PR1</strain>
    </source>
</reference>
<keyword evidence="6 14" id="KW-0812">Transmembrane</keyword>
<comment type="function">
    <text evidence="9">Cytochrome bo(3) ubiquinol terminal oxidase is the component of the aerobic respiratory chain of E.coli that predominates when cells are grown at high aeration. Has proton pump activity across the membrane in addition to electron transfer, pumping 2 protons/electron.</text>
</comment>
<evidence type="ECO:0000256" key="3">
    <source>
        <dbReference type="ARBA" id="ARBA00011700"/>
    </source>
</evidence>
<feature type="transmembrane region" description="Helical" evidence="15">
    <location>
        <begin position="193"/>
        <end position="220"/>
    </location>
</feature>
<keyword evidence="17" id="KW-0560">Oxidoreductase</keyword>
<feature type="transmembrane region" description="Helical" evidence="15">
    <location>
        <begin position="153"/>
        <end position="173"/>
    </location>
</feature>
<feature type="transmembrane region" description="Helical" evidence="15">
    <location>
        <begin position="44"/>
        <end position="66"/>
    </location>
</feature>
<dbReference type="PANTHER" id="PTHR11403:SF2">
    <property type="entry name" value="CYTOCHROME BO(3) UBIQUINOL OXIDASE SUBUNIT 3"/>
    <property type="match status" value="1"/>
</dbReference>
<dbReference type="GO" id="GO:0016491">
    <property type="term" value="F:oxidoreductase activity"/>
    <property type="evidence" value="ECO:0007669"/>
    <property type="project" value="UniProtKB-KW"/>
</dbReference>
<dbReference type="PANTHER" id="PTHR11403">
    <property type="entry name" value="CYTOCHROME C OXIDASE SUBUNIT III"/>
    <property type="match status" value="1"/>
</dbReference>
<keyword evidence="18" id="KW-1185">Reference proteome</keyword>
<feature type="transmembrane region" description="Helical" evidence="15">
    <location>
        <begin position="78"/>
        <end position="101"/>
    </location>
</feature>
<gene>
    <name evidence="17" type="ORF">MTBPR1_10118</name>
</gene>
<dbReference type="InterPro" id="IPR000298">
    <property type="entry name" value="Cyt_c_oxidase-like_su3"/>
</dbReference>
<evidence type="ECO:0000256" key="6">
    <source>
        <dbReference type="ARBA" id="ARBA00022692"/>
    </source>
</evidence>
<evidence type="ECO:0000256" key="4">
    <source>
        <dbReference type="ARBA" id="ARBA00014687"/>
    </source>
</evidence>
<name>A0A1C3RC77_9PROT</name>
<dbReference type="InterPro" id="IPR024791">
    <property type="entry name" value="Cyt_c/ubiquinol_Oxase_su3"/>
</dbReference>
<keyword evidence="5" id="KW-1003">Cell membrane</keyword>
<evidence type="ECO:0000256" key="15">
    <source>
        <dbReference type="SAM" id="Phobius"/>
    </source>
</evidence>
<feature type="transmembrane region" description="Helical" evidence="15">
    <location>
        <begin position="121"/>
        <end position="141"/>
    </location>
</feature>
<comment type="subunit">
    <text evidence="3">Heterooctamer of two A chains, two B chains, two C chains and two D chains.</text>
</comment>
<feature type="transmembrane region" description="Helical" evidence="15">
    <location>
        <begin position="20"/>
        <end position="38"/>
    </location>
</feature>
<keyword evidence="7 15" id="KW-1133">Transmembrane helix</keyword>
<evidence type="ECO:0000313" key="17">
    <source>
        <dbReference type="EMBL" id="SCA54871.1"/>
    </source>
</evidence>
<dbReference type="GO" id="GO:0005886">
    <property type="term" value="C:plasma membrane"/>
    <property type="evidence" value="ECO:0007669"/>
    <property type="project" value="UniProtKB-SubCell"/>
</dbReference>
<organism evidence="17 18">
    <name type="scientific">Candidatus Terasakiella magnetica</name>
    <dbReference type="NCBI Taxonomy" id="1867952"/>
    <lineage>
        <taxon>Bacteria</taxon>
        <taxon>Pseudomonadati</taxon>
        <taxon>Pseudomonadota</taxon>
        <taxon>Alphaproteobacteria</taxon>
        <taxon>Rhodospirillales</taxon>
        <taxon>Terasakiellaceae</taxon>
        <taxon>Terasakiella</taxon>
    </lineage>
</organism>
<dbReference type="Proteomes" id="UP000231658">
    <property type="component" value="Unassembled WGS sequence"/>
</dbReference>
<protein>
    <recommendedName>
        <fullName evidence="4">Cytochrome bo(3) ubiquinol oxidase subunit 3</fullName>
    </recommendedName>
    <alternativeName>
        <fullName evidence="12">Cytochrome o ubiquinol oxidase subunit 3</fullName>
    </alternativeName>
    <alternativeName>
        <fullName evidence="10">Oxidase bo(3) subunit 3</fullName>
    </alternativeName>
    <alternativeName>
        <fullName evidence="13">Ubiquinol oxidase polypeptide III</fullName>
    </alternativeName>
    <alternativeName>
        <fullName evidence="11">Ubiquinol oxidase subunit 3</fullName>
    </alternativeName>
</protein>
<dbReference type="Pfam" id="PF00510">
    <property type="entry name" value="COX3"/>
    <property type="match status" value="1"/>
</dbReference>
<dbReference type="FunFam" id="1.20.120.80:FF:000001">
    <property type="entry name" value="Cytochrome (Ubi)quinol oxidase subunit III"/>
    <property type="match status" value="1"/>
</dbReference>
<evidence type="ECO:0000259" key="16">
    <source>
        <dbReference type="PROSITE" id="PS50253"/>
    </source>
</evidence>